<feature type="domain" description="SWR1-complex protein 3" evidence="2">
    <location>
        <begin position="90"/>
        <end position="185"/>
    </location>
</feature>
<dbReference type="Pfam" id="PF24707">
    <property type="entry name" value="Swc3"/>
    <property type="match status" value="1"/>
</dbReference>
<comment type="caution">
    <text evidence="3">The sequence shown here is derived from an EMBL/GenBank/DDBJ whole genome shotgun (WGS) entry which is preliminary data.</text>
</comment>
<feature type="compositionally biased region" description="Low complexity" evidence="1">
    <location>
        <begin position="34"/>
        <end position="44"/>
    </location>
</feature>
<keyword evidence="4" id="KW-1185">Reference proteome</keyword>
<evidence type="ECO:0000313" key="3">
    <source>
        <dbReference type="EMBL" id="KAK5090290.1"/>
    </source>
</evidence>
<dbReference type="GO" id="GO:0140849">
    <property type="term" value="F:ATP-dependent H2AZ histone chaperone activity"/>
    <property type="evidence" value="ECO:0007669"/>
    <property type="project" value="InterPro"/>
</dbReference>
<proteinExistence type="predicted"/>
<dbReference type="EMBL" id="JAVRRJ010000001">
    <property type="protein sequence ID" value="KAK5090290.1"/>
    <property type="molecule type" value="Genomic_DNA"/>
</dbReference>
<dbReference type="AlphaFoldDB" id="A0AAN7T6E4"/>
<feature type="region of interest" description="Disordered" evidence="1">
    <location>
        <begin position="314"/>
        <end position="338"/>
    </location>
</feature>
<evidence type="ECO:0000259" key="2">
    <source>
        <dbReference type="Pfam" id="PF24707"/>
    </source>
</evidence>
<feature type="region of interest" description="Disordered" evidence="1">
    <location>
        <begin position="1"/>
        <end position="75"/>
    </location>
</feature>
<protein>
    <recommendedName>
        <fullName evidence="2">SWR1-complex protein 3 domain-containing protein</fullName>
    </recommendedName>
</protein>
<feature type="compositionally biased region" description="Low complexity" evidence="1">
    <location>
        <begin position="66"/>
        <end position="75"/>
    </location>
</feature>
<gene>
    <name evidence="3" type="ORF">LTR05_000462</name>
</gene>
<dbReference type="PANTHER" id="PTHR28108">
    <property type="entry name" value="SWR1-COMPLEX PROTEIN 3"/>
    <property type="match status" value="1"/>
</dbReference>
<evidence type="ECO:0000313" key="4">
    <source>
        <dbReference type="Proteomes" id="UP001309876"/>
    </source>
</evidence>
<feature type="region of interest" description="Disordered" evidence="1">
    <location>
        <begin position="222"/>
        <end position="263"/>
    </location>
</feature>
<evidence type="ECO:0000256" key="1">
    <source>
        <dbReference type="SAM" id="MobiDB-lite"/>
    </source>
</evidence>
<name>A0AAN7T6E4_9EURO</name>
<dbReference type="InterPro" id="IPR037651">
    <property type="entry name" value="Swc3"/>
</dbReference>
<organism evidence="3 4">
    <name type="scientific">Lithohypha guttulata</name>
    <dbReference type="NCBI Taxonomy" id="1690604"/>
    <lineage>
        <taxon>Eukaryota</taxon>
        <taxon>Fungi</taxon>
        <taxon>Dikarya</taxon>
        <taxon>Ascomycota</taxon>
        <taxon>Pezizomycotina</taxon>
        <taxon>Eurotiomycetes</taxon>
        <taxon>Chaetothyriomycetidae</taxon>
        <taxon>Chaetothyriales</taxon>
        <taxon>Trichomeriaceae</taxon>
        <taxon>Lithohypha</taxon>
    </lineage>
</organism>
<dbReference type="GO" id="GO:0000812">
    <property type="term" value="C:Swr1 complex"/>
    <property type="evidence" value="ECO:0007669"/>
    <property type="project" value="InterPro"/>
</dbReference>
<dbReference type="InterPro" id="IPR057558">
    <property type="entry name" value="Swc3_dom"/>
</dbReference>
<reference evidence="3 4" key="1">
    <citation type="submission" date="2023-08" db="EMBL/GenBank/DDBJ databases">
        <title>Black Yeasts Isolated from many extreme environments.</title>
        <authorList>
            <person name="Coleine C."/>
            <person name="Stajich J.E."/>
            <person name="Selbmann L."/>
        </authorList>
    </citation>
    <scope>NUCLEOTIDE SEQUENCE [LARGE SCALE GENOMIC DNA]</scope>
    <source>
        <strain evidence="3 4">CCFEE 5910</strain>
    </source>
</reference>
<feature type="compositionally biased region" description="Basic residues" evidence="1">
    <location>
        <begin position="51"/>
        <end position="61"/>
    </location>
</feature>
<sequence>MAESTATPSRRVLPARQRGDSAAKRRASSPLRPTTPASITSATPLHTETKAKKRSEKKTKVVHVATPTRSTSTPISTADEILPTRLTATRPLPTSIERQSLDVPDKQYQTVADSAILAASLHRSRMQWLCDGVFTKYWTKPIRRKKAPVEEPVGNPDVKSMQKLGNATLIVEPHTFEATFYVVRETSSLVPPVYRPANTPMAKPIQIPTAAVTQPSVHAPVVSNLPSAPSNKSKPSIPAPIADPSPALASSRPTTPPGGAKATDPVIQMLANRAATDNHLKELMKVVAQSKANSDQLREFQAHIDEFNAIVKRQQAEKQPSVKSSPSTPTPTPTPTATATVAAHPTVYRQSPLNPTQALPQYTSYPTQPRPEPLVKHIVIELNSVPVAGQSANSDRWLFPEYAVLDTQYGGTEMTCSFFVERKGSDILASMKDLTTEEAQLMSTKWKPETEYYEPVTIVVRASNSRTIATIASAAKPLPEVQKYMQEVMAKKARAPREYLVYRLPRDKVDLSIDFVDSAVELSAEDDELKDYYPL</sequence>
<accession>A0AAN7T6E4</accession>
<dbReference type="PANTHER" id="PTHR28108:SF1">
    <property type="entry name" value="SWR1-COMPLEX PROTEIN 3"/>
    <property type="match status" value="1"/>
</dbReference>
<dbReference type="Proteomes" id="UP001309876">
    <property type="component" value="Unassembled WGS sequence"/>
</dbReference>